<feature type="domain" description="Outer membrane channel protein CpnT-like N-terminal" evidence="2">
    <location>
        <begin position="94"/>
        <end position="221"/>
    </location>
</feature>
<evidence type="ECO:0000259" key="2">
    <source>
        <dbReference type="Pfam" id="PF25547"/>
    </source>
</evidence>
<dbReference type="SUPFAM" id="SSF140453">
    <property type="entry name" value="EsxAB dimer-like"/>
    <property type="match status" value="1"/>
</dbReference>
<dbReference type="Proteomes" id="UP001500220">
    <property type="component" value="Unassembled WGS sequence"/>
</dbReference>
<feature type="region of interest" description="Disordered" evidence="1">
    <location>
        <begin position="1"/>
        <end position="45"/>
    </location>
</feature>
<comment type="caution">
    <text evidence="3">The sequence shown here is derived from an EMBL/GenBank/DDBJ whole genome shotgun (WGS) entry which is preliminary data.</text>
</comment>
<evidence type="ECO:0000256" key="1">
    <source>
        <dbReference type="SAM" id="MobiDB-lite"/>
    </source>
</evidence>
<proteinExistence type="predicted"/>
<accession>A0ABP3MAG4</accession>
<organism evidence="3 4">
    <name type="scientific">Saccharopolyspora thermophila</name>
    <dbReference type="NCBI Taxonomy" id="89367"/>
    <lineage>
        <taxon>Bacteria</taxon>
        <taxon>Bacillati</taxon>
        <taxon>Actinomycetota</taxon>
        <taxon>Actinomycetes</taxon>
        <taxon>Pseudonocardiales</taxon>
        <taxon>Pseudonocardiaceae</taxon>
        <taxon>Saccharopolyspora</taxon>
    </lineage>
</organism>
<evidence type="ECO:0000313" key="4">
    <source>
        <dbReference type="Proteomes" id="UP001500220"/>
    </source>
</evidence>
<dbReference type="RefSeq" id="WP_346072668.1">
    <property type="nucleotide sequence ID" value="NZ_BAAAHC010000006.1"/>
</dbReference>
<dbReference type="EMBL" id="BAAAHC010000006">
    <property type="protein sequence ID" value="GAA0515394.1"/>
    <property type="molecule type" value="Genomic_DNA"/>
</dbReference>
<name>A0ABP3MAG4_9PSEU</name>
<evidence type="ECO:0000313" key="3">
    <source>
        <dbReference type="EMBL" id="GAA0515394.1"/>
    </source>
</evidence>
<dbReference type="Pfam" id="PF25547">
    <property type="entry name" value="WXG100_2"/>
    <property type="match status" value="1"/>
</dbReference>
<dbReference type="InterPro" id="IPR036689">
    <property type="entry name" value="ESAT-6-like_sf"/>
</dbReference>
<protein>
    <recommendedName>
        <fullName evidence="2">Outer membrane channel protein CpnT-like N-terminal domain-containing protein</fullName>
    </recommendedName>
</protein>
<reference evidence="4" key="1">
    <citation type="journal article" date="2019" name="Int. J. Syst. Evol. Microbiol.">
        <title>The Global Catalogue of Microorganisms (GCM) 10K type strain sequencing project: providing services to taxonomists for standard genome sequencing and annotation.</title>
        <authorList>
            <consortium name="The Broad Institute Genomics Platform"/>
            <consortium name="The Broad Institute Genome Sequencing Center for Infectious Disease"/>
            <person name="Wu L."/>
            <person name="Ma J."/>
        </authorList>
    </citation>
    <scope>NUCLEOTIDE SEQUENCE [LARGE SCALE GENOMIC DNA]</scope>
    <source>
        <strain evidence="4">JCM 10664</strain>
    </source>
</reference>
<dbReference type="Gene3D" id="1.10.287.1060">
    <property type="entry name" value="ESAT-6-like"/>
    <property type="match status" value="1"/>
</dbReference>
<sequence length="428" mass="46092">MSAPQGPGDLQTLNKGDGDSKNWFEQAAGRGSEWVSAGQDLADASSPPEWGVATVSARAEVLASLASPGQALMDNGLGFLVSIVLSPLIELVEWAIGDPEQMRSTGEGWENVAKWLDQVAEQEPKRAQSTAQTWIGKDGDAFRKQMTEFGDGVKALAADIRDLKGTLDMIADIFDMVVEFFIQTVTELIIGLIVQWLAALAASWITAGASVGAASAGTAVQVGATGMRISMRVTQVQRKLFQIFQKIERLLQKLRETGKLRKVIDKMNDLRNGNMFERAIARKIDSNPVAKFLTKADGTDLSSTGGKFLQDVTKQHADTLRDFDDRIAAAARNNDTDLMNRLKDEKSQFEKDIKGVQGLTSTATSHVLSGVLGGKTTFGQAAMSAGTGVVVDEAIKQGANSVYDTGKGWFQGDLSDAQRDQAQERGFS</sequence>
<keyword evidence="4" id="KW-1185">Reference proteome</keyword>
<gene>
    <name evidence="3" type="ORF">GCM10009545_16910</name>
</gene>
<dbReference type="InterPro" id="IPR057746">
    <property type="entry name" value="CpnT-like_N"/>
</dbReference>